<gene>
    <name evidence="3" type="ORF">A4X03_0g4368</name>
    <name evidence="2" type="ORF">JKIAZH3_G5921</name>
</gene>
<reference evidence="2" key="3">
    <citation type="submission" date="2020-10" db="EMBL/GenBank/DDBJ databases">
        <authorList>
            <person name="Sedaghatjoo S."/>
        </authorList>
    </citation>
    <scope>NUCLEOTIDE SEQUENCE</scope>
    <source>
        <strain evidence="2">AZH3</strain>
    </source>
</reference>
<evidence type="ECO:0000313" key="3">
    <source>
        <dbReference type="EMBL" id="KAE8258477.1"/>
    </source>
</evidence>
<feature type="compositionally biased region" description="Low complexity" evidence="1">
    <location>
        <begin position="1"/>
        <end position="11"/>
    </location>
</feature>
<dbReference type="Proteomes" id="UP000077671">
    <property type="component" value="Unassembled WGS sequence"/>
</dbReference>
<proteinExistence type="predicted"/>
<accession>A0A177VCT9</accession>
<evidence type="ECO:0000313" key="2">
    <source>
        <dbReference type="EMBL" id="CAD6908515.1"/>
    </source>
</evidence>
<reference evidence="3" key="1">
    <citation type="submission" date="2016-04" db="EMBL/GenBank/DDBJ databases">
        <authorList>
            <person name="Nguyen H.D."/>
            <person name="Kesanakurti P."/>
            <person name="Cullis J."/>
            <person name="Levesque C.A."/>
            <person name="Hambleton S."/>
        </authorList>
    </citation>
    <scope>NUCLEOTIDE SEQUENCE</scope>
    <source>
        <strain evidence="3">DAOMC 238032</strain>
    </source>
</reference>
<reference evidence="3" key="2">
    <citation type="journal article" date="2019" name="IMA Fungus">
        <title>Genome sequencing and comparison of five Tilletia species to identify candidate genes for the detection of regulated species infecting wheat.</title>
        <authorList>
            <person name="Nguyen H.D.T."/>
            <person name="Sultana T."/>
            <person name="Kesanakurti P."/>
            <person name="Hambleton S."/>
        </authorList>
    </citation>
    <scope>NUCLEOTIDE SEQUENCE</scope>
    <source>
        <strain evidence="3">DAOMC 238032</strain>
    </source>
</reference>
<feature type="compositionally biased region" description="Polar residues" evidence="1">
    <location>
        <begin position="139"/>
        <end position="150"/>
    </location>
</feature>
<dbReference type="EMBL" id="CAJHJG010001054">
    <property type="protein sequence ID" value="CAD6908515.1"/>
    <property type="molecule type" value="Genomic_DNA"/>
</dbReference>
<sequence>MARGDGASASGARKRPRMSRAGRASMGTAIAGAGGAMTAALPHHNAAFAPGLTADDVHGPINLLRLNGHRDPGRYAVVPEETQVLFDKDPEHDTLLWYPAPPLDGPTQVARQKNTLVKAPLHSLDYLYERIVKQQEQTAESAPAVGTQNALPEVEPPAKSKASSKRGKATRKRKAPTAAHAGESSAAIEHSEGEASNVHLLVEDNAEEVLSEGEAETQLLRSLQALAPRVPHPREE</sequence>
<evidence type="ECO:0000313" key="5">
    <source>
        <dbReference type="Proteomes" id="UP000836402"/>
    </source>
</evidence>
<protein>
    <submittedName>
        <fullName evidence="3">Uncharacterized protein</fullName>
    </submittedName>
</protein>
<keyword evidence="5" id="KW-1185">Reference proteome</keyword>
<evidence type="ECO:0000313" key="4">
    <source>
        <dbReference type="Proteomes" id="UP000077671"/>
    </source>
</evidence>
<feature type="region of interest" description="Disordered" evidence="1">
    <location>
        <begin position="139"/>
        <end position="200"/>
    </location>
</feature>
<name>A0A177VCT9_9BASI</name>
<feature type="region of interest" description="Disordered" evidence="1">
    <location>
        <begin position="1"/>
        <end position="26"/>
    </location>
</feature>
<comment type="caution">
    <text evidence="3">The sequence shown here is derived from an EMBL/GenBank/DDBJ whole genome shotgun (WGS) entry which is preliminary data.</text>
</comment>
<dbReference type="AlphaFoldDB" id="A0A177VCT9"/>
<feature type="compositionally biased region" description="Basic residues" evidence="1">
    <location>
        <begin position="162"/>
        <end position="175"/>
    </location>
</feature>
<dbReference type="EMBL" id="LWDD02000586">
    <property type="protein sequence ID" value="KAE8258477.1"/>
    <property type="molecule type" value="Genomic_DNA"/>
</dbReference>
<organism evidence="3 4">
    <name type="scientific">Tilletia caries</name>
    <name type="common">wheat bunt fungus</name>
    <dbReference type="NCBI Taxonomy" id="13290"/>
    <lineage>
        <taxon>Eukaryota</taxon>
        <taxon>Fungi</taxon>
        <taxon>Dikarya</taxon>
        <taxon>Basidiomycota</taxon>
        <taxon>Ustilaginomycotina</taxon>
        <taxon>Exobasidiomycetes</taxon>
        <taxon>Tilletiales</taxon>
        <taxon>Tilletiaceae</taxon>
        <taxon>Tilletia</taxon>
    </lineage>
</organism>
<evidence type="ECO:0000256" key="1">
    <source>
        <dbReference type="SAM" id="MobiDB-lite"/>
    </source>
</evidence>
<dbReference type="Proteomes" id="UP000836402">
    <property type="component" value="Unassembled WGS sequence"/>
</dbReference>